<keyword evidence="3" id="KW-1185">Reference proteome</keyword>
<dbReference type="Proteomes" id="UP000182114">
    <property type="component" value="Unassembled WGS sequence"/>
</dbReference>
<dbReference type="EMBL" id="FNBD01000011">
    <property type="protein sequence ID" value="SDF30590.1"/>
    <property type="molecule type" value="Genomic_DNA"/>
</dbReference>
<dbReference type="AlphaFoldDB" id="A0A1G7K0D4"/>
<dbReference type="InterPro" id="IPR029058">
    <property type="entry name" value="AB_hydrolase_fold"/>
</dbReference>
<accession>A0A1G7K0D4</accession>
<dbReference type="Gene3D" id="3.40.50.1820">
    <property type="entry name" value="alpha/beta hydrolase"/>
    <property type="match status" value="1"/>
</dbReference>
<dbReference type="RefSeq" id="WP_074539075.1">
    <property type="nucleotide sequence ID" value="NZ_FNBD01000011.1"/>
</dbReference>
<dbReference type="eggNOG" id="COG0400">
    <property type="taxonomic scope" value="Bacteria"/>
</dbReference>
<reference evidence="3" key="1">
    <citation type="submission" date="2016-10" db="EMBL/GenBank/DDBJ databases">
        <authorList>
            <person name="Varghese N."/>
            <person name="Submissions S."/>
        </authorList>
    </citation>
    <scope>NUCLEOTIDE SEQUENCE [LARGE SCALE GENOMIC DNA]</scope>
    <source>
        <strain evidence="3">DSM 24729</strain>
    </source>
</reference>
<dbReference type="Pfam" id="PF02230">
    <property type="entry name" value="Abhydrolase_2"/>
    <property type="match status" value="1"/>
</dbReference>
<feature type="domain" description="Phospholipase/carboxylesterase/thioesterase" evidence="1">
    <location>
        <begin position="13"/>
        <end position="205"/>
    </location>
</feature>
<dbReference type="InterPro" id="IPR003140">
    <property type="entry name" value="PLipase/COase/thioEstase"/>
</dbReference>
<evidence type="ECO:0000313" key="2">
    <source>
        <dbReference type="EMBL" id="SDF30590.1"/>
    </source>
</evidence>
<dbReference type="GO" id="GO:0016787">
    <property type="term" value="F:hydrolase activity"/>
    <property type="evidence" value="ECO:0007669"/>
    <property type="project" value="InterPro"/>
</dbReference>
<evidence type="ECO:0000313" key="3">
    <source>
        <dbReference type="Proteomes" id="UP000182114"/>
    </source>
</evidence>
<sequence length="207" mass="23448">MKYQPLKYIYKATENPEASTLLLLHGTGGDENDLLPLAKNFGSHFNILSVRGNVLEHGMPRFFRRLGMGVFDEKDVEFRTHELVSFLKDTAKNEGFDTTKIIALGYSNGANIAGAILVHYPNLLHGAILFRPMLPYQQMPFFKTDKNVNVFISSGKLDTMVSNSEIDMYTSLLKKGNFIVKHHRLNTGHNLKEEDISLAAKWTQKLF</sequence>
<evidence type="ECO:0000259" key="1">
    <source>
        <dbReference type="Pfam" id="PF02230"/>
    </source>
</evidence>
<protein>
    <submittedName>
        <fullName evidence="2">Phospholipase/carboxylesterase</fullName>
    </submittedName>
</protein>
<proteinExistence type="predicted"/>
<dbReference type="SUPFAM" id="SSF53474">
    <property type="entry name" value="alpha/beta-Hydrolases"/>
    <property type="match status" value="1"/>
</dbReference>
<organism evidence="2 3">
    <name type="scientific">Cellulophaga baltica</name>
    <dbReference type="NCBI Taxonomy" id="76594"/>
    <lineage>
        <taxon>Bacteria</taxon>
        <taxon>Pseudomonadati</taxon>
        <taxon>Bacteroidota</taxon>
        <taxon>Flavobacteriia</taxon>
        <taxon>Flavobacteriales</taxon>
        <taxon>Flavobacteriaceae</taxon>
        <taxon>Cellulophaga</taxon>
    </lineage>
</organism>
<gene>
    <name evidence="2" type="ORF">SAMN04487992_11118</name>
</gene>
<name>A0A1G7K0D4_9FLAO</name>